<feature type="domain" description="EF-hand" evidence="2">
    <location>
        <begin position="61"/>
        <end position="82"/>
    </location>
</feature>
<dbReference type="SUPFAM" id="SSF47473">
    <property type="entry name" value="EF-hand"/>
    <property type="match status" value="1"/>
</dbReference>
<dbReference type="Gene3D" id="1.10.238.10">
    <property type="entry name" value="EF-hand"/>
    <property type="match status" value="1"/>
</dbReference>
<reference evidence="3" key="2">
    <citation type="submission" date="2020-09" db="EMBL/GenBank/DDBJ databases">
        <authorList>
            <person name="Sun Q."/>
            <person name="Zhou Y."/>
        </authorList>
    </citation>
    <scope>NUCLEOTIDE SEQUENCE</scope>
    <source>
        <strain evidence="3">CGMCC 1.15725</strain>
    </source>
</reference>
<dbReference type="GO" id="GO:0005509">
    <property type="term" value="F:calcium ion binding"/>
    <property type="evidence" value="ECO:0007669"/>
    <property type="project" value="InterPro"/>
</dbReference>
<dbReference type="InterPro" id="IPR011992">
    <property type="entry name" value="EF-hand-dom_pair"/>
</dbReference>
<dbReference type="AlphaFoldDB" id="A0A8J2YPV0"/>
<evidence type="ECO:0000259" key="2">
    <source>
        <dbReference type="Pfam" id="PF13202"/>
    </source>
</evidence>
<gene>
    <name evidence="3" type="ORF">GCM10011611_09380</name>
</gene>
<dbReference type="EMBL" id="BMJQ01000002">
    <property type="protein sequence ID" value="GGF05998.1"/>
    <property type="molecule type" value="Genomic_DNA"/>
</dbReference>
<evidence type="ECO:0000256" key="1">
    <source>
        <dbReference type="SAM" id="SignalP"/>
    </source>
</evidence>
<dbReference type="Proteomes" id="UP000646365">
    <property type="component" value="Unassembled WGS sequence"/>
</dbReference>
<accession>A0A8J2YPV0</accession>
<reference evidence="3" key="1">
    <citation type="journal article" date="2014" name="Int. J. Syst. Evol. Microbiol.">
        <title>Complete genome sequence of Corynebacterium casei LMG S-19264T (=DSM 44701T), isolated from a smear-ripened cheese.</title>
        <authorList>
            <consortium name="US DOE Joint Genome Institute (JGI-PGF)"/>
            <person name="Walter F."/>
            <person name="Albersmeier A."/>
            <person name="Kalinowski J."/>
            <person name="Ruckert C."/>
        </authorList>
    </citation>
    <scope>NUCLEOTIDE SEQUENCE</scope>
    <source>
        <strain evidence="3">CGMCC 1.15725</strain>
    </source>
</reference>
<organism evidence="3 4">
    <name type="scientific">Aliidongia dinghuensis</name>
    <dbReference type="NCBI Taxonomy" id="1867774"/>
    <lineage>
        <taxon>Bacteria</taxon>
        <taxon>Pseudomonadati</taxon>
        <taxon>Pseudomonadota</taxon>
        <taxon>Alphaproteobacteria</taxon>
        <taxon>Rhodospirillales</taxon>
        <taxon>Dongiaceae</taxon>
        <taxon>Aliidongia</taxon>
    </lineage>
</organism>
<dbReference type="RefSeq" id="WP_189043008.1">
    <property type="nucleotide sequence ID" value="NZ_BMJQ01000002.1"/>
</dbReference>
<evidence type="ECO:0000313" key="3">
    <source>
        <dbReference type="EMBL" id="GGF05998.1"/>
    </source>
</evidence>
<proteinExistence type="predicted"/>
<keyword evidence="4" id="KW-1185">Reference proteome</keyword>
<evidence type="ECO:0000313" key="4">
    <source>
        <dbReference type="Proteomes" id="UP000646365"/>
    </source>
</evidence>
<protein>
    <recommendedName>
        <fullName evidence="2">EF-hand domain-containing protein</fullName>
    </recommendedName>
</protein>
<feature type="chain" id="PRO_5035268265" description="EF-hand domain-containing protein" evidence="1">
    <location>
        <begin position="28"/>
        <end position="225"/>
    </location>
</feature>
<dbReference type="Pfam" id="PF13202">
    <property type="entry name" value="EF-hand_5"/>
    <property type="match status" value="2"/>
</dbReference>
<feature type="signal peptide" evidence="1">
    <location>
        <begin position="1"/>
        <end position="27"/>
    </location>
</feature>
<sequence>MIPAHRFRRPIVALALVLGLAACNGDAAHQPYTIAVTTPNGEPLPTPPLQGFDSPGCPPILATWFDRIDTKHDGVIDRAEFMADAEAQFSRMDLNHDGIITPGTLAQYRAGFQGHQPLKPLSNRTGGGDGSEARPVQVADADIFGGGKKARSLSDLVQGGSDLRAEPDLVMSADTSLRFQVTKKDFMDQSARRFARLDMDHAGRITKQQAMLWCLKQVRWPDQPE</sequence>
<comment type="caution">
    <text evidence="3">The sequence shown here is derived from an EMBL/GenBank/DDBJ whole genome shotgun (WGS) entry which is preliminary data.</text>
</comment>
<feature type="domain" description="EF-hand" evidence="2">
    <location>
        <begin position="87"/>
        <end position="102"/>
    </location>
</feature>
<name>A0A8J2YPV0_9PROT</name>
<keyword evidence="1" id="KW-0732">Signal</keyword>
<dbReference type="PROSITE" id="PS51257">
    <property type="entry name" value="PROKAR_LIPOPROTEIN"/>
    <property type="match status" value="1"/>
</dbReference>
<dbReference type="InterPro" id="IPR002048">
    <property type="entry name" value="EF_hand_dom"/>
</dbReference>